<feature type="transmembrane region" description="Helical" evidence="6">
    <location>
        <begin position="330"/>
        <end position="349"/>
    </location>
</feature>
<feature type="transmembrane region" description="Helical" evidence="6">
    <location>
        <begin position="848"/>
        <end position="868"/>
    </location>
</feature>
<feature type="transmembrane region" description="Helical" evidence="6">
    <location>
        <begin position="369"/>
        <end position="391"/>
    </location>
</feature>
<dbReference type="Pfam" id="PF03176">
    <property type="entry name" value="MMPL"/>
    <property type="match status" value="2"/>
</dbReference>
<dbReference type="InterPro" id="IPR004869">
    <property type="entry name" value="MMPL_dom"/>
</dbReference>
<proteinExistence type="predicted"/>
<dbReference type="RefSeq" id="WP_189470953.1">
    <property type="nucleotide sequence ID" value="NZ_BMXS01000018.1"/>
</dbReference>
<feature type="domain" description="Membrane transport protein MMPL" evidence="7">
    <location>
        <begin position="640"/>
        <end position="868"/>
    </location>
</feature>
<keyword evidence="9" id="KW-1185">Reference proteome</keyword>
<dbReference type="PANTHER" id="PTHR33406">
    <property type="entry name" value="MEMBRANE PROTEIN MJ1562-RELATED"/>
    <property type="match status" value="1"/>
</dbReference>
<feature type="transmembrane region" description="Helical" evidence="6">
    <location>
        <begin position="20"/>
        <end position="42"/>
    </location>
</feature>
<evidence type="ECO:0000259" key="7">
    <source>
        <dbReference type="Pfam" id="PF03176"/>
    </source>
</evidence>
<evidence type="ECO:0000256" key="2">
    <source>
        <dbReference type="ARBA" id="ARBA00022475"/>
    </source>
</evidence>
<keyword evidence="2" id="KW-1003">Cell membrane</keyword>
<feature type="domain" description="Membrane transport protein MMPL" evidence="7">
    <location>
        <begin position="229"/>
        <end position="430"/>
    </location>
</feature>
<dbReference type="SUPFAM" id="SSF82866">
    <property type="entry name" value="Multidrug efflux transporter AcrB transmembrane domain"/>
    <property type="match status" value="2"/>
</dbReference>
<dbReference type="Proteomes" id="UP000653056">
    <property type="component" value="Unassembled WGS sequence"/>
</dbReference>
<comment type="caution">
    <text evidence="8">The sequence shown here is derived from an EMBL/GenBank/DDBJ whole genome shotgun (WGS) entry which is preliminary data.</text>
</comment>
<feature type="transmembrane region" description="Helical" evidence="6">
    <location>
        <begin position="728"/>
        <end position="748"/>
    </location>
</feature>
<evidence type="ECO:0000256" key="1">
    <source>
        <dbReference type="ARBA" id="ARBA00004651"/>
    </source>
</evidence>
<feature type="transmembrane region" description="Helical" evidence="6">
    <location>
        <begin position="819"/>
        <end position="836"/>
    </location>
</feature>
<evidence type="ECO:0000256" key="6">
    <source>
        <dbReference type="SAM" id="Phobius"/>
    </source>
</evidence>
<feature type="transmembrane region" description="Helical" evidence="6">
    <location>
        <begin position="403"/>
        <end position="424"/>
    </location>
</feature>
<evidence type="ECO:0000313" key="8">
    <source>
        <dbReference type="EMBL" id="GGY01681.1"/>
    </source>
</evidence>
<keyword evidence="3 6" id="KW-0812">Transmembrane</keyword>
<dbReference type="EMBL" id="BMXS01000018">
    <property type="protein sequence ID" value="GGY01681.1"/>
    <property type="molecule type" value="Genomic_DNA"/>
</dbReference>
<feature type="transmembrane region" description="Helical" evidence="6">
    <location>
        <begin position="300"/>
        <end position="323"/>
    </location>
</feature>
<evidence type="ECO:0000256" key="3">
    <source>
        <dbReference type="ARBA" id="ARBA00022692"/>
    </source>
</evidence>
<dbReference type="Gene3D" id="1.20.1640.10">
    <property type="entry name" value="Multidrug efflux transporter AcrB transmembrane domain"/>
    <property type="match status" value="2"/>
</dbReference>
<dbReference type="PANTHER" id="PTHR33406:SF13">
    <property type="entry name" value="MEMBRANE PROTEIN YDFJ"/>
    <property type="match status" value="1"/>
</dbReference>
<protein>
    <recommendedName>
        <fullName evidence="7">Membrane transport protein MMPL domain-containing protein</fullName>
    </recommendedName>
</protein>
<organism evidence="8 9">
    <name type="scientific">Litchfieldella qijiaojingensis</name>
    <dbReference type="NCBI Taxonomy" id="980347"/>
    <lineage>
        <taxon>Bacteria</taxon>
        <taxon>Pseudomonadati</taxon>
        <taxon>Pseudomonadota</taxon>
        <taxon>Gammaproteobacteria</taxon>
        <taxon>Oceanospirillales</taxon>
        <taxon>Halomonadaceae</taxon>
        <taxon>Litchfieldella</taxon>
    </lineage>
</organism>
<evidence type="ECO:0000256" key="4">
    <source>
        <dbReference type="ARBA" id="ARBA00022989"/>
    </source>
</evidence>
<accession>A0ABQ2Z581</accession>
<name>A0ABQ2Z581_9GAMM</name>
<keyword evidence="5 6" id="KW-0472">Membrane</keyword>
<sequence length="871" mass="94954">MTPRLAAAFAYWVRLVVSRAGWFTLGTLLLAGLSLFHAANYLGIDTDTTNMLDPELPFQRAYDRYQQEFPQYEDTLVLVVQSETPETASEAAKRLVQRLGAEKDLIKAVYLPRGGDFFERNGLLFLKTEELTLLVDRLAQAQPLLARLADETSLARLFEVLAQAVGNAREGGLELERVLAEVDRAVVERLEGRNALVSWQQLMRGEDVSKVAREIVIVQPRLDYSRVMAGRQAMEAVRETIRELGFDDSEGATTVRVTGKVALQFEELISTLEGARLAGLLALVFVMAVLYLGLGSLKLMSIALVTLFVGLSLSVGIATLIVGHLNLISIAFAVLYVGLGVNFAIHFLLRYRECLEAGEPPRVALVTTGHHMGVALTLCTVTTAIGFFAFVPTAFVGIAELGLIAGTSMFITLAVSFTLLPALLELTWPTTATKPGMALSMPGWTSRLLALPQHHWRAVCWGAGIAGLAAVALLPRLQFDADPLNLRDPTSESVTTLIELLAAEPFTRRNLVVLAQRPEEVAALSERLEALEAVDGTINLFDFVPPEQGEKLMLIEEMELLLGPVLLTASFTPRQRSADDVITALAELRQALRDSEPESGSSEVTDRLGEHLAVLQERLERDTAARDRLFDGLRHQLLSTLPLSMQRLQMALQAQQVTLDTLPDDLLSRWRSPDGTYLVQVMPAEDLGQLEAQRHFIQAVRNLVPEVTGTPILQLESGDAVVKAFQQALLYAFGGISLVLLVILRNILLTLKVLVPLLLGSALTGAVMALTGIPFNFANVIALPLLLGVGVDNGIHMVYREYYVNETVSNVLQTSTARAILFGALTTTVSFGNLALSPHRGTASMGVVLAMGMILILLCTLVVLPALLRSR</sequence>
<evidence type="ECO:0000313" key="9">
    <source>
        <dbReference type="Proteomes" id="UP000653056"/>
    </source>
</evidence>
<gene>
    <name evidence="8" type="ORF">GCM10007160_32050</name>
</gene>
<feature type="transmembrane region" description="Helical" evidence="6">
    <location>
        <begin position="277"/>
        <end position="294"/>
    </location>
</feature>
<reference evidence="9" key="1">
    <citation type="journal article" date="2019" name="Int. J. Syst. Evol. Microbiol.">
        <title>The Global Catalogue of Microorganisms (GCM) 10K type strain sequencing project: providing services to taxonomists for standard genome sequencing and annotation.</title>
        <authorList>
            <consortium name="The Broad Institute Genomics Platform"/>
            <consortium name="The Broad Institute Genome Sequencing Center for Infectious Disease"/>
            <person name="Wu L."/>
            <person name="Ma J."/>
        </authorList>
    </citation>
    <scope>NUCLEOTIDE SEQUENCE [LARGE SCALE GENOMIC DNA]</scope>
    <source>
        <strain evidence="9">KCTC 22228</strain>
    </source>
</reference>
<dbReference type="InterPro" id="IPR050545">
    <property type="entry name" value="Mycobact_MmpL"/>
</dbReference>
<dbReference type="InterPro" id="IPR017841">
    <property type="entry name" value="Hopanoid_biosynth_HpnN"/>
</dbReference>
<evidence type="ECO:0000256" key="5">
    <source>
        <dbReference type="ARBA" id="ARBA00023136"/>
    </source>
</evidence>
<dbReference type="NCBIfam" id="TIGR03480">
    <property type="entry name" value="HpnN"/>
    <property type="match status" value="1"/>
</dbReference>
<comment type="subcellular location">
    <subcellularLocation>
        <location evidence="1">Cell membrane</location>
        <topology evidence="1">Multi-pass membrane protein</topology>
    </subcellularLocation>
</comment>
<keyword evidence="4 6" id="KW-1133">Transmembrane helix</keyword>